<dbReference type="InterPro" id="IPR014710">
    <property type="entry name" value="RmlC-like_jellyroll"/>
</dbReference>
<name>A0ABT8P594_9BURK</name>
<sequence length="87" mass="9732">MRRRRPYAECVFVLSGTGEAIGRCNLTRFPRGSDAHTTLNTGDLPRVYLVACDRPEHDEHDCQNLGKRLYEARANNVFVDLGTVAPA</sequence>
<gene>
    <name evidence="1" type="ORF">QZM52_01585</name>
</gene>
<proteinExistence type="predicted"/>
<protein>
    <recommendedName>
        <fullName evidence="3">Cupin</fullName>
    </recommendedName>
</protein>
<reference evidence="1" key="1">
    <citation type="submission" date="2023-07" db="EMBL/GenBank/DDBJ databases">
        <title>A collection of bacterial strains from the Burkholderia cepacia Research Laboratory and Repository.</title>
        <authorList>
            <person name="Lipuma J."/>
            <person name="Spilker T."/>
            <person name="Caverly L."/>
        </authorList>
    </citation>
    <scope>NUCLEOTIDE SEQUENCE</scope>
    <source>
        <strain evidence="1">AU42020</strain>
    </source>
</reference>
<accession>A0ABT8P594</accession>
<dbReference type="Gene3D" id="2.60.120.10">
    <property type="entry name" value="Jelly Rolls"/>
    <property type="match status" value="1"/>
</dbReference>
<comment type="caution">
    <text evidence="1">The sequence shown here is derived from an EMBL/GenBank/DDBJ whole genome shotgun (WGS) entry which is preliminary data.</text>
</comment>
<evidence type="ECO:0000313" key="1">
    <source>
        <dbReference type="EMBL" id="MDN7929975.1"/>
    </source>
</evidence>
<organism evidence="1 2">
    <name type="scientific">Burkholderia metallica</name>
    <dbReference type="NCBI Taxonomy" id="488729"/>
    <lineage>
        <taxon>Bacteria</taxon>
        <taxon>Pseudomonadati</taxon>
        <taxon>Pseudomonadota</taxon>
        <taxon>Betaproteobacteria</taxon>
        <taxon>Burkholderiales</taxon>
        <taxon>Burkholderiaceae</taxon>
        <taxon>Burkholderia</taxon>
        <taxon>Burkholderia cepacia complex</taxon>
    </lineage>
</organism>
<dbReference type="RefSeq" id="WP_226241841.1">
    <property type="nucleotide sequence ID" value="NZ_JAIZQJ010000006.1"/>
</dbReference>
<keyword evidence="2" id="KW-1185">Reference proteome</keyword>
<dbReference type="Proteomes" id="UP001171606">
    <property type="component" value="Unassembled WGS sequence"/>
</dbReference>
<evidence type="ECO:0008006" key="3">
    <source>
        <dbReference type="Google" id="ProtNLM"/>
    </source>
</evidence>
<dbReference type="EMBL" id="JAUJSQ010000001">
    <property type="protein sequence ID" value="MDN7929975.1"/>
    <property type="molecule type" value="Genomic_DNA"/>
</dbReference>
<evidence type="ECO:0000313" key="2">
    <source>
        <dbReference type="Proteomes" id="UP001171606"/>
    </source>
</evidence>